<dbReference type="AlphaFoldDB" id="A0AAD3SX69"/>
<dbReference type="EMBL" id="BSYO01000021">
    <property type="protein sequence ID" value="GMH19833.1"/>
    <property type="molecule type" value="Genomic_DNA"/>
</dbReference>
<reference evidence="2" key="1">
    <citation type="submission" date="2023-05" db="EMBL/GenBank/DDBJ databases">
        <title>Nepenthes gracilis genome sequencing.</title>
        <authorList>
            <person name="Fukushima K."/>
        </authorList>
    </citation>
    <scope>NUCLEOTIDE SEQUENCE</scope>
    <source>
        <strain evidence="2">SING2019-196</strain>
    </source>
</reference>
<comment type="caution">
    <text evidence="2">The sequence shown here is derived from an EMBL/GenBank/DDBJ whole genome shotgun (WGS) entry which is preliminary data.</text>
</comment>
<gene>
    <name evidence="2" type="ORF">Nepgr_021674</name>
</gene>
<protein>
    <submittedName>
        <fullName evidence="2">Uncharacterized protein</fullName>
    </submittedName>
</protein>
<feature type="region of interest" description="Disordered" evidence="1">
    <location>
        <begin position="148"/>
        <end position="174"/>
    </location>
</feature>
<name>A0AAD3SX69_NEPGR</name>
<keyword evidence="3" id="KW-1185">Reference proteome</keyword>
<sequence length="398" mass="42195">MEEEQPGGCSGFGLLHNEVEPWSFGFFGGCCYVQQPKMVQLALRNSSAGNPLSKIALPKCHSKPASSLVDLPSEVKCPALAEEVFAAAVSSPVLVNAAKDMTPAPVSLAVVSKPQHISSPLPLNSGSVVDGLVLTEVDVNMRPVSAPFSAGVENSPDSELGVGPLADDPADAPGSSFDVYVDPVEADTGPGDVKFDENSFSESSLQTPVPVPAVIPEVVYVMKPSCVDGDLPVSSHAHRASGPSAEIDPEFTPDSISRIVRKHCLIQSDPAGYITPTLEANRPACSDVDSAVTMPPNESGHDPALPIVYPDYGAEDPTALTRAFSAAFKYHLLVRTSANNFGCFVLVWNIGPWRLFSLGCYTSSIRTLLNLEAWEDSKGFSKHSLTQLTAVGKPRKQH</sequence>
<proteinExistence type="predicted"/>
<evidence type="ECO:0000313" key="3">
    <source>
        <dbReference type="Proteomes" id="UP001279734"/>
    </source>
</evidence>
<organism evidence="2 3">
    <name type="scientific">Nepenthes gracilis</name>
    <name type="common">Slender pitcher plant</name>
    <dbReference type="NCBI Taxonomy" id="150966"/>
    <lineage>
        <taxon>Eukaryota</taxon>
        <taxon>Viridiplantae</taxon>
        <taxon>Streptophyta</taxon>
        <taxon>Embryophyta</taxon>
        <taxon>Tracheophyta</taxon>
        <taxon>Spermatophyta</taxon>
        <taxon>Magnoliopsida</taxon>
        <taxon>eudicotyledons</taxon>
        <taxon>Gunneridae</taxon>
        <taxon>Pentapetalae</taxon>
        <taxon>Caryophyllales</taxon>
        <taxon>Nepenthaceae</taxon>
        <taxon>Nepenthes</taxon>
    </lineage>
</organism>
<evidence type="ECO:0000313" key="2">
    <source>
        <dbReference type="EMBL" id="GMH19833.1"/>
    </source>
</evidence>
<evidence type="ECO:0000256" key="1">
    <source>
        <dbReference type="SAM" id="MobiDB-lite"/>
    </source>
</evidence>
<accession>A0AAD3SX69</accession>
<dbReference type="Proteomes" id="UP001279734">
    <property type="component" value="Unassembled WGS sequence"/>
</dbReference>